<dbReference type="PROSITE" id="PS51482">
    <property type="entry name" value="DEGV"/>
    <property type="match status" value="1"/>
</dbReference>
<dbReference type="Pfam" id="PF02645">
    <property type="entry name" value="DegV"/>
    <property type="match status" value="1"/>
</dbReference>
<organism evidence="1 2">
    <name type="scientific">Candidatus Olsenella stercoravium</name>
    <dbReference type="NCBI Taxonomy" id="2838713"/>
    <lineage>
        <taxon>Bacteria</taxon>
        <taxon>Bacillati</taxon>
        <taxon>Actinomycetota</taxon>
        <taxon>Coriobacteriia</taxon>
        <taxon>Coriobacteriales</taxon>
        <taxon>Atopobiaceae</taxon>
        <taxon>Olsenella</taxon>
    </lineage>
</organism>
<reference evidence="1" key="1">
    <citation type="journal article" date="2021" name="PeerJ">
        <title>Extensive microbial diversity within the chicken gut microbiome revealed by metagenomics and culture.</title>
        <authorList>
            <person name="Gilroy R."/>
            <person name="Ravi A."/>
            <person name="Getino M."/>
            <person name="Pursley I."/>
            <person name="Horton D.L."/>
            <person name="Alikhan N.F."/>
            <person name="Baker D."/>
            <person name="Gharbi K."/>
            <person name="Hall N."/>
            <person name="Watson M."/>
            <person name="Adriaenssens E.M."/>
            <person name="Foster-Nyarko E."/>
            <person name="Jarju S."/>
            <person name="Secka A."/>
            <person name="Antonio M."/>
            <person name="Oren A."/>
            <person name="Chaudhuri R.R."/>
            <person name="La Ragione R."/>
            <person name="Hildebrand F."/>
            <person name="Pallen M.J."/>
        </authorList>
    </citation>
    <scope>NUCLEOTIDE SEQUENCE</scope>
    <source>
        <strain evidence="1">ChiHecolR3B27-1887</strain>
    </source>
</reference>
<protein>
    <submittedName>
        <fullName evidence="1">DegV family protein</fullName>
    </submittedName>
</protein>
<dbReference type="EMBL" id="DXBZ01000058">
    <property type="protein sequence ID" value="HIZ18077.1"/>
    <property type="molecule type" value="Genomic_DNA"/>
</dbReference>
<dbReference type="AlphaFoldDB" id="A0A9D2IPV7"/>
<dbReference type="InterPro" id="IPR003797">
    <property type="entry name" value="DegV"/>
</dbReference>
<dbReference type="Proteomes" id="UP000824029">
    <property type="component" value="Unassembled WGS sequence"/>
</dbReference>
<dbReference type="Gene3D" id="3.40.50.10440">
    <property type="entry name" value="Dihydroxyacetone kinase, domain 1"/>
    <property type="match status" value="1"/>
</dbReference>
<sequence length="298" mass="31237">MGEKDFAIVCDSTCDLHEGFLDKAQVVCVCLDGSERGELEAPSALRRAYRTLAEEGFTQVVSIHSASSFSPVTDAARNAAESCADVIDVRVVDSGSASAATGMLIDRAARYRHFSVAFEDAVAGLEALASHVRLLVIPAPSSRLALRRPRRTRGGLIGRAAATLRVRMAGERGLYLLSQGSVTQLARNNDLDALACRLAHAAGAVADNEGPLVHALTASENVRALRAVERSLDELGVRSSCLGTVHACPLTEVALGKGAVAAAVAPSSAYWRDEATLCGLGSKNGASGGIEEQNRRIT</sequence>
<proteinExistence type="predicted"/>
<evidence type="ECO:0000313" key="1">
    <source>
        <dbReference type="EMBL" id="HIZ18077.1"/>
    </source>
</evidence>
<comment type="caution">
    <text evidence="1">The sequence shown here is derived from an EMBL/GenBank/DDBJ whole genome shotgun (WGS) entry which is preliminary data.</text>
</comment>
<name>A0A9D2IPV7_9ACTN</name>
<reference evidence="1" key="2">
    <citation type="submission" date="2021-04" db="EMBL/GenBank/DDBJ databases">
        <authorList>
            <person name="Gilroy R."/>
        </authorList>
    </citation>
    <scope>NUCLEOTIDE SEQUENCE</scope>
    <source>
        <strain evidence="1">ChiHecolR3B27-1887</strain>
    </source>
</reference>
<evidence type="ECO:0000313" key="2">
    <source>
        <dbReference type="Proteomes" id="UP000824029"/>
    </source>
</evidence>
<accession>A0A9D2IPV7</accession>
<gene>
    <name evidence="1" type="ORF">IAA22_03055</name>
</gene>
<dbReference type="SUPFAM" id="SSF82549">
    <property type="entry name" value="DAK1/DegV-like"/>
    <property type="match status" value="1"/>
</dbReference>